<dbReference type="InterPro" id="IPR039131">
    <property type="entry name" value="NDUFAF1"/>
</dbReference>
<protein>
    <submittedName>
        <fullName evidence="3">CIA30 family protein</fullName>
    </submittedName>
</protein>
<evidence type="ECO:0000259" key="2">
    <source>
        <dbReference type="Pfam" id="PF08547"/>
    </source>
</evidence>
<evidence type="ECO:0000256" key="1">
    <source>
        <dbReference type="ARBA" id="ARBA00007884"/>
    </source>
</evidence>
<gene>
    <name evidence="3" type="ORF">CWD77_00650</name>
</gene>
<name>A0A2N0VIK2_9BACT</name>
<feature type="domain" description="NADH:ubiquinone oxidoreductase intermediate-associated protein 30" evidence="2">
    <location>
        <begin position="26"/>
        <end position="180"/>
    </location>
</feature>
<dbReference type="Proteomes" id="UP000233398">
    <property type="component" value="Unassembled WGS sequence"/>
</dbReference>
<organism evidence="3 4">
    <name type="scientific">Rhodohalobacter barkolensis</name>
    <dbReference type="NCBI Taxonomy" id="2053187"/>
    <lineage>
        <taxon>Bacteria</taxon>
        <taxon>Pseudomonadati</taxon>
        <taxon>Balneolota</taxon>
        <taxon>Balneolia</taxon>
        <taxon>Balneolales</taxon>
        <taxon>Balneolaceae</taxon>
        <taxon>Rhodohalobacter</taxon>
    </lineage>
</organism>
<dbReference type="Pfam" id="PF08547">
    <property type="entry name" value="CIA30"/>
    <property type="match status" value="1"/>
</dbReference>
<proteinExistence type="inferred from homology"/>
<dbReference type="PANTHER" id="PTHR13194">
    <property type="entry name" value="COMPLEX I INTERMEDIATE-ASSOCIATED PROTEIN 30"/>
    <property type="match status" value="1"/>
</dbReference>
<sequence length="186" mass="20547">MLFPGFGAELKSSDTEKNDTEQVLIDFSDTSVAAWRIVNDSVMGGISRSTLELHPDGYALFRGTVSLENNGGFASVRTRAQTPVDLSGFEGLSVHVLGDGKIYSLRLRTVKNGRLTRYSYEARFATTAGEWETHEMAYSDFKPVFRGNAVRGNPELNPDAILEIGFMIQDGQEGPFRLGVQRLSVY</sequence>
<keyword evidence="4" id="KW-1185">Reference proteome</keyword>
<evidence type="ECO:0000313" key="3">
    <source>
        <dbReference type="EMBL" id="PKD44021.1"/>
    </source>
</evidence>
<comment type="similarity">
    <text evidence="1">Belongs to the CIA30 family.</text>
</comment>
<comment type="caution">
    <text evidence="3">The sequence shown here is derived from an EMBL/GenBank/DDBJ whole genome shotgun (WGS) entry which is preliminary data.</text>
</comment>
<accession>A0A2N0VIK2</accession>
<evidence type="ECO:0000313" key="4">
    <source>
        <dbReference type="Proteomes" id="UP000233398"/>
    </source>
</evidence>
<dbReference type="GO" id="GO:0010257">
    <property type="term" value="P:NADH dehydrogenase complex assembly"/>
    <property type="evidence" value="ECO:0007669"/>
    <property type="project" value="TreeGrafter"/>
</dbReference>
<dbReference type="PANTHER" id="PTHR13194:SF19">
    <property type="entry name" value="NAD(P)-BINDING ROSSMANN-FOLD SUPERFAMILY PROTEIN"/>
    <property type="match status" value="1"/>
</dbReference>
<dbReference type="InterPro" id="IPR013857">
    <property type="entry name" value="NADH-UbQ_OxRdtase-assoc_prot30"/>
</dbReference>
<dbReference type="GO" id="GO:0051082">
    <property type="term" value="F:unfolded protein binding"/>
    <property type="evidence" value="ECO:0007669"/>
    <property type="project" value="TreeGrafter"/>
</dbReference>
<dbReference type="AlphaFoldDB" id="A0A2N0VIK2"/>
<dbReference type="InterPro" id="IPR008979">
    <property type="entry name" value="Galactose-bd-like_sf"/>
</dbReference>
<dbReference type="EMBL" id="PISP01000001">
    <property type="protein sequence ID" value="PKD44021.1"/>
    <property type="molecule type" value="Genomic_DNA"/>
</dbReference>
<dbReference type="SUPFAM" id="SSF49785">
    <property type="entry name" value="Galactose-binding domain-like"/>
    <property type="match status" value="1"/>
</dbReference>
<reference evidence="3 4" key="1">
    <citation type="submission" date="2017-11" db="EMBL/GenBank/DDBJ databases">
        <title>Rhodohalobacter 15182 sp. nov., isolated from a salt lake.</title>
        <authorList>
            <person name="Han S."/>
        </authorList>
    </citation>
    <scope>NUCLEOTIDE SEQUENCE [LARGE SCALE GENOMIC DNA]</scope>
    <source>
        <strain evidence="3 4">15182</strain>
    </source>
</reference>